<dbReference type="GO" id="GO:0055085">
    <property type="term" value="P:transmembrane transport"/>
    <property type="evidence" value="ECO:0007669"/>
    <property type="project" value="InterPro"/>
</dbReference>
<feature type="transmembrane region" description="Helical" evidence="6">
    <location>
        <begin position="186"/>
        <end position="207"/>
    </location>
</feature>
<proteinExistence type="inferred from homology"/>
<dbReference type="PANTHER" id="PTHR43496:SF1">
    <property type="entry name" value="POLYGALACTURONAN_RHAMNOGALACTURONAN TRANSPORT SYSTEM PERMEASE PROTEIN YTEP"/>
    <property type="match status" value="1"/>
</dbReference>
<feature type="domain" description="ABC transmembrane type-1" evidence="7">
    <location>
        <begin position="94"/>
        <end position="309"/>
    </location>
</feature>
<keyword evidence="9" id="KW-1185">Reference proteome</keyword>
<comment type="caution">
    <text evidence="8">The sequence shown here is derived from an EMBL/GenBank/DDBJ whole genome shotgun (WGS) entry which is preliminary data.</text>
</comment>
<dbReference type="PANTHER" id="PTHR43496">
    <property type="entry name" value="PROTEIN LPLB"/>
    <property type="match status" value="1"/>
</dbReference>
<dbReference type="AlphaFoldDB" id="A0A4R6UCT9"/>
<feature type="transmembrane region" description="Helical" evidence="6">
    <location>
        <begin position="288"/>
        <end position="313"/>
    </location>
</feature>
<evidence type="ECO:0000256" key="1">
    <source>
        <dbReference type="ARBA" id="ARBA00004141"/>
    </source>
</evidence>
<evidence type="ECO:0000256" key="2">
    <source>
        <dbReference type="ARBA" id="ARBA00022448"/>
    </source>
</evidence>
<dbReference type="Pfam" id="PF00528">
    <property type="entry name" value="BPD_transp_1"/>
    <property type="match status" value="1"/>
</dbReference>
<feature type="transmembrane region" description="Helical" evidence="6">
    <location>
        <begin position="228"/>
        <end position="246"/>
    </location>
</feature>
<comment type="subcellular location">
    <subcellularLocation>
        <location evidence="6">Cell membrane</location>
        <topology evidence="6">Multi-pass membrane protein</topology>
    </subcellularLocation>
    <subcellularLocation>
        <location evidence="1">Membrane</location>
        <topology evidence="1">Multi-pass membrane protein</topology>
    </subcellularLocation>
</comment>
<comment type="similarity">
    <text evidence="6">Belongs to the binding-protein-dependent transport system permease family.</text>
</comment>
<dbReference type="Gene3D" id="1.10.3720.10">
    <property type="entry name" value="MetI-like"/>
    <property type="match status" value="1"/>
</dbReference>
<reference evidence="8 9" key="1">
    <citation type="submission" date="2019-03" db="EMBL/GenBank/DDBJ databases">
        <title>Genomic Encyclopedia of Type Strains, Phase IV (KMG-IV): sequencing the most valuable type-strain genomes for metagenomic binning, comparative biology and taxonomic classification.</title>
        <authorList>
            <person name="Goeker M."/>
        </authorList>
    </citation>
    <scope>NUCLEOTIDE SEQUENCE [LARGE SCALE GENOMIC DNA]</scope>
    <source>
        <strain evidence="8 9">DSM 28697</strain>
    </source>
</reference>
<feature type="transmembrane region" description="Helical" evidence="6">
    <location>
        <begin position="34"/>
        <end position="52"/>
    </location>
</feature>
<name>A0A4R6UCT9_9BACI</name>
<keyword evidence="3 6" id="KW-0812">Transmembrane</keyword>
<evidence type="ECO:0000256" key="6">
    <source>
        <dbReference type="RuleBase" id="RU363032"/>
    </source>
</evidence>
<protein>
    <submittedName>
        <fullName evidence="8">Carbohydrate ABC transporter membrane protein 1 (CUT1 family)</fullName>
    </submittedName>
</protein>
<evidence type="ECO:0000256" key="5">
    <source>
        <dbReference type="ARBA" id="ARBA00023136"/>
    </source>
</evidence>
<dbReference type="EMBL" id="SNYJ01000001">
    <property type="protein sequence ID" value="TDQ42859.1"/>
    <property type="molecule type" value="Genomic_DNA"/>
</dbReference>
<evidence type="ECO:0000256" key="3">
    <source>
        <dbReference type="ARBA" id="ARBA00022692"/>
    </source>
</evidence>
<sequence>MGKGSLKVARDHTETLPITAPKVHWMTRFSRDRWLYVLLLPGVLYFLIFKYWPMWGVLISFQNYQPFLGFWQSEWVGFEHFQAFFQNPDFFRLFRNTLMLALYDLIFFFPAPIILALLLNEIRLSFYKRFVQTLVYVPHFISMVIVASITYILLTTQGGGLNNLIASWTGEKIDFLSSEDWFRPLIILQIMWKETGWGTIIFLAALAGVDVEQYEAAIMDGAGRFRRMWHITLPAISGVIAILLILRLGSFMDNGFEQIFLMKNSLNSDVADVFDTYVYEMGITMGSFSYSTAVGLFKAVIGIVLVLGSNYIVKRMGQPGLY</sequence>
<dbReference type="CDD" id="cd06261">
    <property type="entry name" value="TM_PBP2"/>
    <property type="match status" value="1"/>
</dbReference>
<dbReference type="InterPro" id="IPR035906">
    <property type="entry name" value="MetI-like_sf"/>
</dbReference>
<dbReference type="OrthoDB" id="9785836at2"/>
<dbReference type="InterPro" id="IPR000515">
    <property type="entry name" value="MetI-like"/>
</dbReference>
<accession>A0A4R6UCT9</accession>
<dbReference type="Proteomes" id="UP000295632">
    <property type="component" value="Unassembled WGS sequence"/>
</dbReference>
<dbReference type="GO" id="GO:0005886">
    <property type="term" value="C:plasma membrane"/>
    <property type="evidence" value="ECO:0007669"/>
    <property type="project" value="UniProtKB-SubCell"/>
</dbReference>
<keyword evidence="2 6" id="KW-0813">Transport</keyword>
<evidence type="ECO:0000313" key="8">
    <source>
        <dbReference type="EMBL" id="TDQ42859.1"/>
    </source>
</evidence>
<feature type="transmembrane region" description="Helical" evidence="6">
    <location>
        <begin position="100"/>
        <end position="122"/>
    </location>
</feature>
<gene>
    <name evidence="8" type="ORF">EV213_101289</name>
</gene>
<dbReference type="SUPFAM" id="SSF161098">
    <property type="entry name" value="MetI-like"/>
    <property type="match status" value="1"/>
</dbReference>
<keyword evidence="5 6" id="KW-0472">Membrane</keyword>
<dbReference type="PROSITE" id="PS50928">
    <property type="entry name" value="ABC_TM1"/>
    <property type="match status" value="1"/>
</dbReference>
<evidence type="ECO:0000259" key="7">
    <source>
        <dbReference type="PROSITE" id="PS50928"/>
    </source>
</evidence>
<feature type="transmembrane region" description="Helical" evidence="6">
    <location>
        <begin position="134"/>
        <end position="154"/>
    </location>
</feature>
<organism evidence="8 9">
    <name type="scientific">Aureibacillus halotolerans</name>
    <dbReference type="NCBI Taxonomy" id="1508390"/>
    <lineage>
        <taxon>Bacteria</taxon>
        <taxon>Bacillati</taxon>
        <taxon>Bacillota</taxon>
        <taxon>Bacilli</taxon>
        <taxon>Bacillales</taxon>
        <taxon>Bacillaceae</taxon>
        <taxon>Aureibacillus</taxon>
    </lineage>
</organism>
<evidence type="ECO:0000256" key="4">
    <source>
        <dbReference type="ARBA" id="ARBA00022989"/>
    </source>
</evidence>
<keyword evidence="4 6" id="KW-1133">Transmembrane helix</keyword>
<evidence type="ECO:0000313" key="9">
    <source>
        <dbReference type="Proteomes" id="UP000295632"/>
    </source>
</evidence>